<feature type="compositionally biased region" description="Basic and acidic residues" evidence="2">
    <location>
        <begin position="120"/>
        <end position="135"/>
    </location>
</feature>
<protein>
    <recommendedName>
        <fullName evidence="3">DUF4795 domain-containing protein</fullName>
    </recommendedName>
</protein>
<dbReference type="AlphaFoldDB" id="A0A8X7CPJ7"/>
<feature type="coiled-coil region" evidence="1">
    <location>
        <begin position="262"/>
        <end position="324"/>
    </location>
</feature>
<dbReference type="InterPro" id="IPR032013">
    <property type="entry name" value="DUF4795"/>
</dbReference>
<feature type="coiled-coil region" evidence="1">
    <location>
        <begin position="360"/>
        <end position="534"/>
    </location>
</feature>
<feature type="compositionally biased region" description="Polar residues" evidence="2">
    <location>
        <begin position="614"/>
        <end position="626"/>
    </location>
</feature>
<evidence type="ECO:0000256" key="1">
    <source>
        <dbReference type="SAM" id="Coils"/>
    </source>
</evidence>
<dbReference type="OrthoDB" id="6437345at2759"/>
<dbReference type="Pfam" id="PF16043">
    <property type="entry name" value="DUF4795"/>
    <property type="match status" value="1"/>
</dbReference>
<proteinExistence type="predicted"/>
<feature type="compositionally biased region" description="Low complexity" evidence="2">
    <location>
        <begin position="634"/>
        <end position="643"/>
    </location>
</feature>
<feature type="domain" description="DUF4795" evidence="3">
    <location>
        <begin position="438"/>
        <end position="605"/>
    </location>
</feature>
<evidence type="ECO:0000256" key="2">
    <source>
        <dbReference type="SAM" id="MobiDB-lite"/>
    </source>
</evidence>
<feature type="compositionally biased region" description="Basic and acidic residues" evidence="2">
    <location>
        <begin position="749"/>
        <end position="774"/>
    </location>
</feature>
<dbReference type="Proteomes" id="UP000886998">
    <property type="component" value="Unassembled WGS sequence"/>
</dbReference>
<feature type="compositionally biased region" description="Polar residues" evidence="2">
    <location>
        <begin position="81"/>
        <end position="98"/>
    </location>
</feature>
<feature type="compositionally biased region" description="Low complexity" evidence="2">
    <location>
        <begin position="61"/>
        <end position="73"/>
    </location>
</feature>
<comment type="caution">
    <text evidence="4">The sequence shown here is derived from an EMBL/GenBank/DDBJ whole genome shotgun (WGS) entry which is preliminary data.</text>
</comment>
<name>A0A8X7CPJ7_9ARAC</name>
<organism evidence="4 5">
    <name type="scientific">Trichonephila inaurata madagascariensis</name>
    <dbReference type="NCBI Taxonomy" id="2747483"/>
    <lineage>
        <taxon>Eukaryota</taxon>
        <taxon>Metazoa</taxon>
        <taxon>Ecdysozoa</taxon>
        <taxon>Arthropoda</taxon>
        <taxon>Chelicerata</taxon>
        <taxon>Arachnida</taxon>
        <taxon>Araneae</taxon>
        <taxon>Araneomorphae</taxon>
        <taxon>Entelegynae</taxon>
        <taxon>Araneoidea</taxon>
        <taxon>Nephilidae</taxon>
        <taxon>Trichonephila</taxon>
        <taxon>Trichonephila inaurata</taxon>
    </lineage>
</organism>
<feature type="compositionally biased region" description="Low complexity" evidence="2">
    <location>
        <begin position="31"/>
        <end position="49"/>
    </location>
</feature>
<accession>A0A8X7CPJ7</accession>
<feature type="compositionally biased region" description="Polar residues" evidence="2">
    <location>
        <begin position="14"/>
        <end position="26"/>
    </location>
</feature>
<gene>
    <name evidence="4" type="primary">AVEN_34620_1</name>
    <name evidence="4" type="ORF">TNIN_247741</name>
</gene>
<keyword evidence="1" id="KW-0175">Coiled coil</keyword>
<evidence type="ECO:0000259" key="3">
    <source>
        <dbReference type="Pfam" id="PF16043"/>
    </source>
</evidence>
<keyword evidence="5" id="KW-1185">Reference proteome</keyword>
<evidence type="ECO:0000313" key="4">
    <source>
        <dbReference type="EMBL" id="GFY71482.1"/>
    </source>
</evidence>
<dbReference type="EMBL" id="BMAV01018846">
    <property type="protein sequence ID" value="GFY71482.1"/>
    <property type="molecule type" value="Genomic_DNA"/>
</dbReference>
<reference evidence="4" key="1">
    <citation type="submission" date="2020-08" db="EMBL/GenBank/DDBJ databases">
        <title>Multicomponent nature underlies the extraordinary mechanical properties of spider dragline silk.</title>
        <authorList>
            <person name="Kono N."/>
            <person name="Nakamura H."/>
            <person name="Mori M."/>
            <person name="Yoshida Y."/>
            <person name="Ohtoshi R."/>
            <person name="Malay A.D."/>
            <person name="Moran D.A.P."/>
            <person name="Tomita M."/>
            <person name="Numata K."/>
            <person name="Arakawa K."/>
        </authorList>
    </citation>
    <scope>NUCLEOTIDE SEQUENCE</scope>
</reference>
<feature type="region of interest" description="Disordered" evidence="2">
    <location>
        <begin position="749"/>
        <end position="795"/>
    </location>
</feature>
<feature type="region of interest" description="Disordered" evidence="2">
    <location>
        <begin position="1"/>
        <end position="135"/>
    </location>
</feature>
<evidence type="ECO:0000313" key="5">
    <source>
        <dbReference type="Proteomes" id="UP000886998"/>
    </source>
</evidence>
<feature type="region of interest" description="Disordered" evidence="2">
    <location>
        <begin position="614"/>
        <end position="646"/>
    </location>
</feature>
<sequence length="816" mass="91877">MSLGEPEEKLEEGSPSTSKETVTPTSKEAIPSASKEASPSTSKEASPSASKEEGPSTSKEASTSPSKEASLSASKEETSPSKEASLSASKETDISTSKEAGPSPSEEKETEELTISIPELTKDKSLDEVTEEEKAAEVRAVATEILEKTSDKNEAAKELLEGSPEKETGKIATGALKVLTNEDIFSLEPGNVIQEMWRVININRRMDGAEEGLREHYYGYSICLPIYRPSNKIHYRNKLSSIVDVMLDKINEMEIIINKKVIGSLKAELELNKDTLSELESKFQTLSDTVAYKEDLEQLQKVLYEEFESQVKRMKKRIRELQETMVTKEDFVELLQRVDTLEIDKVSREELGRLLEPGFIDNFLEEQQNLRTELEEMKQNLATVDQGLKDLITRIDEEIVKDLQRALEEINENITKMKEKLDTLDADDINDSLARLEEQAEMIIKELAELQKAQEEFEKQAKANFKKISDVSTLLDRLEATKADKSKMYELLELKADLEMVMAKLDRAEFLAVMKDMEETIERLTVTVKINEEEMHENFKNVQKELSFKMFTEDFIVGTEPIRNRIKAMMYEQQKIKEIALQNFFPDAPGVVKCISCKRAANLISLKHPVPYETTKSAKGPLSQTDSSDKLTRSSTKSSMASSPVKLPPIDIDEVPIPPADKPRIQDIHQLPVLFANARPQVGLAHEKRKNVIDKEIAAFFSTGKKLYAVSGEHTKTFPQKSGLFLTTGSEVLLEGLDGRYYKGIVDESSRVSKDESDETKTQEGEDEKSDQKDTANNVVPSPVMLTKTTSKVRRGTKIAIPTNRSKQVRFFLQRF</sequence>